<dbReference type="InterPro" id="IPR018448">
    <property type="entry name" value="TatB"/>
</dbReference>
<keyword evidence="4 9" id="KW-0812">Transmembrane</keyword>
<keyword evidence="8 9" id="KW-0472">Membrane</keyword>
<feature type="transmembrane region" description="Helical" evidence="11">
    <location>
        <begin position="6"/>
        <end position="27"/>
    </location>
</feature>
<dbReference type="Proteomes" id="UP000568664">
    <property type="component" value="Unassembled WGS sequence"/>
</dbReference>
<dbReference type="PRINTS" id="PR01506">
    <property type="entry name" value="TATBPROTEIN"/>
</dbReference>
<evidence type="ECO:0000256" key="7">
    <source>
        <dbReference type="ARBA" id="ARBA00023010"/>
    </source>
</evidence>
<evidence type="ECO:0000256" key="11">
    <source>
        <dbReference type="SAM" id="Phobius"/>
    </source>
</evidence>
<dbReference type="Gene3D" id="1.20.5.3310">
    <property type="match status" value="1"/>
</dbReference>
<evidence type="ECO:0000256" key="8">
    <source>
        <dbReference type="ARBA" id="ARBA00023136"/>
    </source>
</evidence>
<comment type="subcellular location">
    <subcellularLocation>
        <location evidence="9">Cell membrane</location>
        <topology evidence="9">Single-pass membrane protein</topology>
    </subcellularLocation>
    <subcellularLocation>
        <location evidence="1">Membrane</location>
        <topology evidence="1">Single-pass membrane protein</topology>
    </subcellularLocation>
</comment>
<feature type="compositionally biased region" description="Polar residues" evidence="10">
    <location>
        <begin position="96"/>
        <end position="109"/>
    </location>
</feature>
<dbReference type="PANTHER" id="PTHR33162">
    <property type="entry name" value="SEC-INDEPENDENT PROTEIN TRANSLOCASE PROTEIN TATA, CHLOROPLASTIC"/>
    <property type="match status" value="1"/>
</dbReference>
<evidence type="ECO:0000256" key="1">
    <source>
        <dbReference type="ARBA" id="ARBA00004167"/>
    </source>
</evidence>
<dbReference type="GO" id="GO:0043953">
    <property type="term" value="P:protein transport by the Tat complex"/>
    <property type="evidence" value="ECO:0007669"/>
    <property type="project" value="UniProtKB-UniRule"/>
</dbReference>
<keyword evidence="2 9" id="KW-0813">Transport</keyword>
<evidence type="ECO:0000256" key="10">
    <source>
        <dbReference type="SAM" id="MobiDB-lite"/>
    </source>
</evidence>
<evidence type="ECO:0000256" key="2">
    <source>
        <dbReference type="ARBA" id="ARBA00022448"/>
    </source>
</evidence>
<dbReference type="PANTHER" id="PTHR33162:SF1">
    <property type="entry name" value="SEC-INDEPENDENT PROTEIN TRANSLOCASE PROTEIN TATA, CHLOROPLASTIC"/>
    <property type="match status" value="1"/>
</dbReference>
<evidence type="ECO:0000256" key="3">
    <source>
        <dbReference type="ARBA" id="ARBA00022475"/>
    </source>
</evidence>
<keyword evidence="5 9" id="KW-0653">Protein transport</keyword>
<gene>
    <name evidence="9 12" type="primary">tatB</name>
    <name evidence="12" type="ORF">HII17_04115</name>
</gene>
<dbReference type="Pfam" id="PF02416">
    <property type="entry name" value="TatA_B_E"/>
    <property type="match status" value="1"/>
</dbReference>
<evidence type="ECO:0000313" key="13">
    <source>
        <dbReference type="Proteomes" id="UP000568664"/>
    </source>
</evidence>
<dbReference type="InterPro" id="IPR003369">
    <property type="entry name" value="TatA/B/E"/>
</dbReference>
<evidence type="ECO:0000256" key="4">
    <source>
        <dbReference type="ARBA" id="ARBA00022692"/>
    </source>
</evidence>
<keyword evidence="13" id="KW-1185">Reference proteome</keyword>
<dbReference type="AlphaFoldDB" id="A0A7Y0Q625"/>
<comment type="function">
    <text evidence="9">Part of the twin-arginine translocation (Tat) system that transports large folded proteins containing a characteristic twin-arginine motif in their signal peptide across membranes. Together with TatC, TatB is part of a receptor directly interacting with Tat signal peptides. TatB may form an oligomeric binding site that transiently accommodates folded Tat precursor proteins before their translocation.</text>
</comment>
<keyword evidence="7 9" id="KW-0811">Translocation</keyword>
<comment type="caution">
    <text evidence="12">The sequence shown here is derived from an EMBL/GenBank/DDBJ whole genome shotgun (WGS) entry which is preliminary data.</text>
</comment>
<reference evidence="12 13" key="1">
    <citation type="submission" date="2020-04" db="EMBL/GenBank/DDBJ databases">
        <title>Thalassotalea sp. M1531, isolated from the surface of marine red alga.</title>
        <authorList>
            <person name="Pang L."/>
            <person name="Lu D.-C."/>
        </authorList>
    </citation>
    <scope>NUCLEOTIDE SEQUENCE [LARGE SCALE GENOMIC DNA]</scope>
    <source>
        <strain evidence="12 13">M1531</strain>
    </source>
</reference>
<dbReference type="NCBIfam" id="TIGR01410">
    <property type="entry name" value="tatB"/>
    <property type="match status" value="1"/>
</dbReference>
<dbReference type="RefSeq" id="WP_169074020.1">
    <property type="nucleotide sequence ID" value="NZ_JABBXH010000001.1"/>
</dbReference>
<evidence type="ECO:0000313" key="12">
    <source>
        <dbReference type="EMBL" id="NMP30741.1"/>
    </source>
</evidence>
<keyword evidence="6 9" id="KW-1133">Transmembrane helix</keyword>
<evidence type="ECO:0000256" key="6">
    <source>
        <dbReference type="ARBA" id="ARBA00022989"/>
    </source>
</evidence>
<dbReference type="EMBL" id="JABBXH010000001">
    <property type="protein sequence ID" value="NMP30741.1"/>
    <property type="molecule type" value="Genomic_DNA"/>
</dbReference>
<evidence type="ECO:0000256" key="5">
    <source>
        <dbReference type="ARBA" id="ARBA00022927"/>
    </source>
</evidence>
<name>A0A7Y0Q625_9GAMM</name>
<keyword evidence="3 9" id="KW-1003">Cell membrane</keyword>
<evidence type="ECO:0000256" key="9">
    <source>
        <dbReference type="HAMAP-Rule" id="MF_00237"/>
    </source>
</evidence>
<dbReference type="GO" id="GO:0033281">
    <property type="term" value="C:TAT protein transport complex"/>
    <property type="evidence" value="ECO:0007669"/>
    <property type="project" value="UniProtKB-UniRule"/>
</dbReference>
<feature type="region of interest" description="Disordered" evidence="10">
    <location>
        <begin position="65"/>
        <end position="84"/>
    </location>
</feature>
<protein>
    <recommendedName>
        <fullName evidence="9">Sec-independent protein translocase protein TatB</fullName>
    </recommendedName>
</protein>
<comment type="subunit">
    <text evidence="9">The Tat system comprises two distinct complexes: a TatABC complex, containing multiple copies of TatA, TatB and TatC subunits, and a separate TatA complex, containing only TatA subunits. Substrates initially bind to the TatABC complex, which probably triggers association of the separate TatA complex to form the active translocon.</text>
</comment>
<sequence>MFDIGFWELMVIAVIGLLVLGPERLPVAIRTLRGWMSNVRQFSQSVKTELSEELRIKELHDNLKKAEQSDFKNMSPEVEASLKSLKEAAEMVTRPYENTNKPSEPSNQSQEKKSANDQQPS</sequence>
<feature type="region of interest" description="Disordered" evidence="10">
    <location>
        <begin position="89"/>
        <end position="121"/>
    </location>
</feature>
<accession>A0A7Y0Q625</accession>
<proteinExistence type="inferred from homology"/>
<dbReference type="HAMAP" id="MF_00237">
    <property type="entry name" value="TatB"/>
    <property type="match status" value="1"/>
</dbReference>
<dbReference type="GO" id="GO:0008320">
    <property type="term" value="F:protein transmembrane transporter activity"/>
    <property type="evidence" value="ECO:0007669"/>
    <property type="project" value="UniProtKB-UniRule"/>
</dbReference>
<organism evidence="12 13">
    <name type="scientific">Thalassotalea algicola</name>
    <dbReference type="NCBI Taxonomy" id="2716224"/>
    <lineage>
        <taxon>Bacteria</taxon>
        <taxon>Pseudomonadati</taxon>
        <taxon>Pseudomonadota</taxon>
        <taxon>Gammaproteobacteria</taxon>
        <taxon>Alteromonadales</taxon>
        <taxon>Colwelliaceae</taxon>
        <taxon>Thalassotalea</taxon>
    </lineage>
</organism>
<comment type="similarity">
    <text evidence="9">Belongs to the TatB family.</text>
</comment>